<dbReference type="STRING" id="561177.ANHYDRO_00496"/>
<evidence type="ECO:0000313" key="1">
    <source>
        <dbReference type="EMBL" id="EEB36693.1"/>
    </source>
</evidence>
<evidence type="ECO:0000313" key="2">
    <source>
        <dbReference type="Proteomes" id="UP000005451"/>
    </source>
</evidence>
<comment type="caution">
    <text evidence="1">The sequence shown here is derived from an EMBL/GenBank/DDBJ whole genome shotgun (WGS) entry which is preliminary data.</text>
</comment>
<name>B6W7F0_9FIRM</name>
<reference evidence="1 2" key="2">
    <citation type="submission" date="2008-10" db="EMBL/GenBank/DDBJ databases">
        <title>Draft genome sequence of Anaerococcus hydrogenalis (DSM 7454).</title>
        <authorList>
            <person name="Sudarsanam P."/>
            <person name="Ley R."/>
            <person name="Guruge J."/>
            <person name="Turnbaugh P.J."/>
            <person name="Mahowald M."/>
            <person name="Liep D."/>
            <person name="Gordon J."/>
        </authorList>
    </citation>
    <scope>NUCLEOTIDE SEQUENCE [LARGE SCALE GENOMIC DNA]</scope>
    <source>
        <strain evidence="1 2">DSM 7454</strain>
    </source>
</reference>
<accession>B6W7F0</accession>
<dbReference type="EMBL" id="ABXA01000012">
    <property type="protein sequence ID" value="EEB36693.1"/>
    <property type="molecule type" value="Genomic_DNA"/>
</dbReference>
<protein>
    <submittedName>
        <fullName evidence="1">Uncharacterized protein</fullName>
    </submittedName>
</protein>
<sequence length="44" mass="5001">MIREEFDKIKGDYIPVKESSEYIVKPKLKNDSALIGGYLLAKSL</sequence>
<dbReference type="AlphaFoldDB" id="B6W7F0"/>
<dbReference type="Proteomes" id="UP000005451">
    <property type="component" value="Unassembled WGS sequence"/>
</dbReference>
<reference evidence="1 2" key="1">
    <citation type="submission" date="2008-09" db="EMBL/GenBank/DDBJ databases">
        <authorList>
            <person name="Fulton L."/>
            <person name="Clifton S."/>
            <person name="Fulton B."/>
            <person name="Xu J."/>
            <person name="Minx P."/>
            <person name="Pepin K.H."/>
            <person name="Johnson M."/>
            <person name="Thiruvilangam P."/>
            <person name="Bhonagiri V."/>
            <person name="Nash W.E."/>
            <person name="Mardis E.R."/>
            <person name="Wilson R.K."/>
        </authorList>
    </citation>
    <scope>NUCLEOTIDE SEQUENCE [LARGE SCALE GENOMIC DNA]</scope>
    <source>
        <strain evidence="1 2">DSM 7454</strain>
    </source>
</reference>
<organism evidence="1 2">
    <name type="scientific">Anaerococcus hydrogenalis DSM 7454</name>
    <dbReference type="NCBI Taxonomy" id="561177"/>
    <lineage>
        <taxon>Bacteria</taxon>
        <taxon>Bacillati</taxon>
        <taxon>Bacillota</taxon>
        <taxon>Tissierellia</taxon>
        <taxon>Tissierellales</taxon>
        <taxon>Peptoniphilaceae</taxon>
        <taxon>Anaerococcus</taxon>
    </lineage>
</organism>
<proteinExistence type="predicted"/>
<gene>
    <name evidence="1" type="ORF">ANHYDRO_00496</name>
</gene>